<dbReference type="InterPro" id="IPR011009">
    <property type="entry name" value="Kinase-like_dom_sf"/>
</dbReference>
<keyword evidence="11" id="KW-1185">Reference proteome</keyword>
<dbReference type="SUPFAM" id="SSF56112">
    <property type="entry name" value="Protein kinase-like (PK-like)"/>
    <property type="match status" value="1"/>
</dbReference>
<feature type="transmembrane region" description="Helical" evidence="8">
    <location>
        <begin position="316"/>
        <end position="339"/>
    </location>
</feature>
<keyword evidence="8" id="KW-0472">Membrane</keyword>
<dbReference type="Proteomes" id="UP001596052">
    <property type="component" value="Unassembled WGS sequence"/>
</dbReference>
<evidence type="ECO:0000256" key="7">
    <source>
        <dbReference type="SAM" id="MobiDB-lite"/>
    </source>
</evidence>
<evidence type="ECO:0000256" key="4">
    <source>
        <dbReference type="ARBA" id="ARBA00022840"/>
    </source>
</evidence>
<evidence type="ECO:0000256" key="8">
    <source>
        <dbReference type="SAM" id="Phobius"/>
    </source>
</evidence>
<comment type="caution">
    <text evidence="10">The sequence shown here is derived from an EMBL/GenBank/DDBJ whole genome shotgun (WGS) entry which is preliminary data.</text>
</comment>
<keyword evidence="1" id="KW-0808">Transferase</keyword>
<feature type="binding site" evidence="6">
    <location>
        <position position="69"/>
    </location>
    <ligand>
        <name>ATP</name>
        <dbReference type="ChEBI" id="CHEBI:30616"/>
    </ligand>
</feature>
<dbReference type="PROSITE" id="PS50011">
    <property type="entry name" value="PROTEIN_KINASE_DOM"/>
    <property type="match status" value="1"/>
</dbReference>
<dbReference type="Pfam" id="PF00069">
    <property type="entry name" value="Pkinase"/>
    <property type="match status" value="1"/>
</dbReference>
<keyword evidence="3 10" id="KW-0418">Kinase</keyword>
<dbReference type="InterPro" id="IPR011990">
    <property type="entry name" value="TPR-like_helical_dom_sf"/>
</dbReference>
<feature type="transmembrane region" description="Helical" evidence="8">
    <location>
        <begin position="383"/>
        <end position="408"/>
    </location>
</feature>
<sequence length="1345" mass="144517">MNGLCPRCVYASALAPTADGVWMAYAPPSLDAVRAAFPNLEITALIGSGGMGAVFKARQPQLDRFVALKILPAELADLPGFSERFQREAQALARLSHPHIVTVHDFGRAGGFYFLLMEFIDGVNLRQLLQTKRLTPSEALSIVPPVCEALQCAHDHGIVHRDIKPENLLIDKAGTVKIADFGIAKIIDGSDAASFGGEVRDSTNGKHEAPSMPLGTPDYAAPEQASGSADHRADIYSLGVVLYEMLTGERPTGKLEAPSRRVQVDIRIDEIVLRALEKSPELRFATAAEFRTCVENVQATSSQTVAAGGSQIARAWVLPAAVIMLLCAGGLMMGLGVHAAQQWGWGAENGLMIAGVLLPIIAAILSVWRLFREPAHGSLGPVARAVFAAVSTFGLLAVLRIPGTLWLVFAQKILSPSSLVTVLAVQGAFSQVVLVLQVGLVFGLYAWTQRRMLGVGTKTAAHVAAGCFVLLIIHSTAPWGVLAYAKLTANQSALASRASKPALSPAPLQSSEPVAAAVKKQDAKELGDVIFKGDPKLCYVAWMPRESNGWQLRAPSGEAVAAPGDIPVSDWEWWRTGLLGNGTVSKISDTAGWLMFFYSHPAIDQRSESRISLFTQEGVEVKQTQRVSAAHAPKGPRAVGWLATGCRVPYAAVTGPLKVRLELTAGSWQSSALIQAGKTNNSGGGQFLTNSGEDANHQAFVTVVTEDEDQFPHDQWEVIGRLHDGSDLRSQGSTVVDFQSQYVHTISFGQPLSSLAGFIMRNRERRNFISNGVHVPPLLFVPPEVAAKSTFQICRVLDSPSADTEPMKIAGQGEVLNVEKTSQLDQSALQSVEAIHRPVGPQIALQFNQSGKQRIAQVTHEAKGKKLAILIDGLLFAAPVVHSEIRGGRLEISGHLTHEEADDLAARLQQVLNGTSATEPSTTQQPANEKKNPPSAQTESEWIFGSAKQHVLACAGNGIVPHFQFAGGKTFTIRAASAQSPGEITDEWPKVDAAGGADFSLSQEAGDVLIHPHGCAFGKWLTGNQPLFMSAANAAASAGGLTGNDDVLRLAQGQWPVSCVFRTSRGAVGLMTITSVQQAEGSPTSLFFEYKLVQKTEPAGSPQTVDEALQKARVLWDQGDFEGVLRIYDDAIRHHPDEWRLWHNRANAHAALLQHTKALADYGEALRLNPGNDNIRRARSVAYYQMGDYDRAIADLDAAIKQSPEGVNFDLRGRAYHAKGDFRAALADYEKGVQKTPGYSLTFLDLAWLLATCPDSSIRDGQKAAQYASLAAGMLSANQPYVSAAQAAASAEQGDYAAAIGLEREFFKKLPPGSNEAGVSSERLKLYQAHQPVRSSMPITRNMWR</sequence>
<reference evidence="11" key="1">
    <citation type="journal article" date="2019" name="Int. J. Syst. Evol. Microbiol.">
        <title>The Global Catalogue of Microorganisms (GCM) 10K type strain sequencing project: providing services to taxonomists for standard genome sequencing and annotation.</title>
        <authorList>
            <consortium name="The Broad Institute Genomics Platform"/>
            <consortium name="The Broad Institute Genome Sequencing Center for Infectious Disease"/>
            <person name="Wu L."/>
            <person name="Ma J."/>
        </authorList>
    </citation>
    <scope>NUCLEOTIDE SEQUENCE [LARGE SCALE GENOMIC DNA]</scope>
    <source>
        <strain evidence="11">CGMCC 4.1469</strain>
    </source>
</reference>
<dbReference type="Gene3D" id="1.10.510.10">
    <property type="entry name" value="Transferase(Phosphotransferase) domain 1"/>
    <property type="match status" value="1"/>
</dbReference>
<evidence type="ECO:0000256" key="2">
    <source>
        <dbReference type="ARBA" id="ARBA00022741"/>
    </source>
</evidence>
<dbReference type="PROSITE" id="PS00107">
    <property type="entry name" value="PROTEIN_KINASE_ATP"/>
    <property type="match status" value="1"/>
</dbReference>
<dbReference type="InterPro" id="IPR000719">
    <property type="entry name" value="Prot_kinase_dom"/>
</dbReference>
<proteinExistence type="predicted"/>
<feature type="transmembrane region" description="Helical" evidence="8">
    <location>
        <begin position="428"/>
        <end position="447"/>
    </location>
</feature>
<dbReference type="PROSITE" id="PS50005">
    <property type="entry name" value="TPR"/>
    <property type="match status" value="2"/>
</dbReference>
<name>A0ABW0KMQ3_9BACT</name>
<feature type="repeat" description="TPR" evidence="5">
    <location>
        <begin position="1173"/>
        <end position="1206"/>
    </location>
</feature>
<keyword evidence="2 6" id="KW-0547">Nucleotide-binding</keyword>
<protein>
    <submittedName>
        <fullName evidence="10">Protein kinase</fullName>
    </submittedName>
</protein>
<accession>A0ABW0KMQ3</accession>
<feature type="transmembrane region" description="Helical" evidence="8">
    <location>
        <begin position="459"/>
        <end position="482"/>
    </location>
</feature>
<keyword evidence="8" id="KW-1133">Transmembrane helix</keyword>
<dbReference type="EMBL" id="JBHSMQ010000002">
    <property type="protein sequence ID" value="MFC5454619.1"/>
    <property type="molecule type" value="Genomic_DNA"/>
</dbReference>
<feature type="repeat" description="TPR" evidence="5">
    <location>
        <begin position="1139"/>
        <end position="1172"/>
    </location>
</feature>
<dbReference type="CDD" id="cd14014">
    <property type="entry name" value="STKc_PknB_like"/>
    <property type="match status" value="1"/>
</dbReference>
<keyword evidence="5" id="KW-0802">TPR repeat</keyword>
<dbReference type="Gene3D" id="1.25.40.10">
    <property type="entry name" value="Tetratricopeptide repeat domain"/>
    <property type="match status" value="1"/>
</dbReference>
<feature type="compositionally biased region" description="Polar residues" evidence="7">
    <location>
        <begin position="916"/>
        <end position="927"/>
    </location>
</feature>
<gene>
    <name evidence="10" type="ORF">ACFQDI_07145</name>
</gene>
<evidence type="ECO:0000313" key="11">
    <source>
        <dbReference type="Proteomes" id="UP001596052"/>
    </source>
</evidence>
<dbReference type="Gene3D" id="3.30.200.20">
    <property type="entry name" value="Phosphorylase Kinase, domain 1"/>
    <property type="match status" value="1"/>
</dbReference>
<dbReference type="PROSITE" id="PS00108">
    <property type="entry name" value="PROTEIN_KINASE_ST"/>
    <property type="match status" value="1"/>
</dbReference>
<evidence type="ECO:0000256" key="1">
    <source>
        <dbReference type="ARBA" id="ARBA00022679"/>
    </source>
</evidence>
<dbReference type="InterPro" id="IPR017441">
    <property type="entry name" value="Protein_kinase_ATP_BS"/>
</dbReference>
<dbReference type="SUPFAM" id="SSF48452">
    <property type="entry name" value="TPR-like"/>
    <property type="match status" value="1"/>
</dbReference>
<dbReference type="SMART" id="SM00028">
    <property type="entry name" value="TPR"/>
    <property type="match status" value="4"/>
</dbReference>
<keyword evidence="8" id="KW-0812">Transmembrane</keyword>
<evidence type="ECO:0000256" key="6">
    <source>
        <dbReference type="PROSITE-ProRule" id="PRU10141"/>
    </source>
</evidence>
<evidence type="ECO:0000256" key="5">
    <source>
        <dbReference type="PROSITE-ProRule" id="PRU00339"/>
    </source>
</evidence>
<evidence type="ECO:0000313" key="10">
    <source>
        <dbReference type="EMBL" id="MFC5454619.1"/>
    </source>
</evidence>
<dbReference type="SMART" id="SM00220">
    <property type="entry name" value="S_TKc"/>
    <property type="match status" value="1"/>
</dbReference>
<dbReference type="PANTHER" id="PTHR43289">
    <property type="entry name" value="MITOGEN-ACTIVATED PROTEIN KINASE KINASE KINASE 20-RELATED"/>
    <property type="match status" value="1"/>
</dbReference>
<dbReference type="InterPro" id="IPR019734">
    <property type="entry name" value="TPR_rpt"/>
</dbReference>
<dbReference type="InterPro" id="IPR008271">
    <property type="entry name" value="Ser/Thr_kinase_AS"/>
</dbReference>
<keyword evidence="4 6" id="KW-0067">ATP-binding</keyword>
<organism evidence="10 11">
    <name type="scientific">Prosthecobacter fluviatilis</name>
    <dbReference type="NCBI Taxonomy" id="445931"/>
    <lineage>
        <taxon>Bacteria</taxon>
        <taxon>Pseudomonadati</taxon>
        <taxon>Verrucomicrobiota</taxon>
        <taxon>Verrucomicrobiia</taxon>
        <taxon>Verrucomicrobiales</taxon>
        <taxon>Verrucomicrobiaceae</taxon>
        <taxon>Prosthecobacter</taxon>
    </lineage>
</organism>
<dbReference type="Pfam" id="PF22599">
    <property type="entry name" value="SecDF_P1_head"/>
    <property type="match status" value="1"/>
</dbReference>
<dbReference type="Pfam" id="PF13432">
    <property type="entry name" value="TPR_16"/>
    <property type="match status" value="2"/>
</dbReference>
<dbReference type="Gene3D" id="3.30.1360.200">
    <property type="match status" value="1"/>
</dbReference>
<feature type="transmembrane region" description="Helical" evidence="8">
    <location>
        <begin position="351"/>
        <end position="371"/>
    </location>
</feature>
<feature type="domain" description="Protein kinase" evidence="9">
    <location>
        <begin position="40"/>
        <end position="297"/>
    </location>
</feature>
<evidence type="ECO:0000256" key="3">
    <source>
        <dbReference type="ARBA" id="ARBA00022777"/>
    </source>
</evidence>
<dbReference type="GO" id="GO:0016301">
    <property type="term" value="F:kinase activity"/>
    <property type="evidence" value="ECO:0007669"/>
    <property type="project" value="UniProtKB-KW"/>
</dbReference>
<dbReference type="PANTHER" id="PTHR43289:SF6">
    <property type="entry name" value="SERINE_THREONINE-PROTEIN KINASE NEKL-3"/>
    <property type="match status" value="1"/>
</dbReference>
<feature type="region of interest" description="Disordered" evidence="7">
    <location>
        <begin position="916"/>
        <end position="939"/>
    </location>
</feature>
<dbReference type="InterPro" id="IPR054384">
    <property type="entry name" value="SecDF_P1_head"/>
</dbReference>
<evidence type="ECO:0000259" key="9">
    <source>
        <dbReference type="PROSITE" id="PS50011"/>
    </source>
</evidence>